<reference evidence="1" key="2">
    <citation type="journal article" date="2012" name="PLoS ONE">
        <title>A Deeply Branching Thermophilic Bacterium with an Ancient Acetyl-CoA Pathway Dominates a Subsurface Ecosystem.</title>
        <authorList>
            <person name="Takami H."/>
            <person name="Noguchi H."/>
            <person name="Takaki Y."/>
            <person name="Uchiyama I."/>
            <person name="Toyoda A."/>
            <person name="Nishi S."/>
            <person name="Chee G.-J."/>
            <person name="Arai W."/>
            <person name="Nunoura T."/>
            <person name="Itoh T."/>
            <person name="Hattori M."/>
            <person name="Takai K."/>
        </authorList>
    </citation>
    <scope>NUCLEOTIDE SEQUENCE</scope>
</reference>
<gene>
    <name evidence="1" type="ORF">HGMM_OP3C065</name>
</gene>
<reference evidence="1" key="1">
    <citation type="journal article" date="2005" name="Environ. Microbiol.">
        <title>Genetic and functional properties of uncultivated thermophilic crenarchaeotes from a subsurface gold mine as revealed by analysis of genome fragments.</title>
        <authorList>
            <person name="Nunoura T."/>
            <person name="Hirayama H."/>
            <person name="Takami H."/>
            <person name="Oida H."/>
            <person name="Nishi S."/>
            <person name="Shimamura S."/>
            <person name="Suzuki Y."/>
            <person name="Inagaki F."/>
            <person name="Takai K."/>
            <person name="Nealson K.H."/>
            <person name="Horikoshi K."/>
        </authorList>
    </citation>
    <scope>NUCLEOTIDE SEQUENCE</scope>
</reference>
<dbReference type="SUPFAM" id="SSF75011">
    <property type="entry name" value="3-carboxy-cis,cis-mucoante lactonizing enzyme"/>
    <property type="match status" value="1"/>
</dbReference>
<protein>
    <recommendedName>
        <fullName evidence="2">LVIVD repeat-containing protein</fullName>
    </recommendedName>
</protein>
<organism evidence="1">
    <name type="scientific">Acetithermum autotrophicum</name>
    <dbReference type="NCBI Taxonomy" id="1446466"/>
    <lineage>
        <taxon>Bacteria</taxon>
        <taxon>Candidatus Bipolaricaulota</taxon>
        <taxon>Candidatus Acetithermum</taxon>
    </lineage>
</organism>
<dbReference type="Pfam" id="PF08309">
    <property type="entry name" value="LVIVD"/>
    <property type="match status" value="3"/>
</dbReference>
<dbReference type="EMBL" id="AP011802">
    <property type="protein sequence ID" value="BAL58910.1"/>
    <property type="molecule type" value="Genomic_DNA"/>
</dbReference>
<dbReference type="Gene3D" id="2.130.10.10">
    <property type="entry name" value="YVTN repeat-like/Quinoprotein amine dehydrogenase"/>
    <property type="match status" value="1"/>
</dbReference>
<evidence type="ECO:0008006" key="2">
    <source>
        <dbReference type="Google" id="ProtNLM"/>
    </source>
</evidence>
<dbReference type="PROSITE" id="PS51318">
    <property type="entry name" value="TAT"/>
    <property type="match status" value="1"/>
</dbReference>
<accession>H5SRX4</accession>
<evidence type="ECO:0000313" key="1">
    <source>
        <dbReference type="EMBL" id="BAL58910.1"/>
    </source>
</evidence>
<proteinExistence type="predicted"/>
<dbReference type="AlphaFoldDB" id="H5SRX4"/>
<sequence length="381" mass="42274">MAKYTLTRRSFLRLGVGALVTAHFMLSSRERQALAQSKESLLMPVKQVELPPSIVGGEPWHATGMWARGTLAGVPAGSLIHLVEFSDPQNPQVVTIDIRDIRGDCRDIDFYENFLVCGLVRADDRRRVLIYDISDWKKPKLVSTVQSGDYGTVHNVFVAGKVCFLPTIGRGQGELFMVDLTDPANPVSFGPVEFAETAPTNVHDVTVIGNRLYAAAWDTGFWIIDFENLENPQQLSYKLIAHHLYGRGASHNIWPSPDGKLAFTGDEAPGEPIRIFDISDPSNIKLLGQYSNGNVPHNVVVDGAFGYVAYYTNGVRVFEYSNPQEPKEVAAFDPYGGRSRFPHPFDGFWDVYPFGKYVLASDMRSGLWIFEKRGILAGGSL</sequence>
<dbReference type="InterPro" id="IPR013211">
    <property type="entry name" value="LVIVD"/>
</dbReference>
<dbReference type="InterPro" id="IPR006311">
    <property type="entry name" value="TAT_signal"/>
</dbReference>
<dbReference type="InterPro" id="IPR015943">
    <property type="entry name" value="WD40/YVTN_repeat-like_dom_sf"/>
</dbReference>
<name>H5SRX4_ACEAU</name>